<name>A0A0E3Z1F3_9GAMM</name>
<evidence type="ECO:0000256" key="1">
    <source>
        <dbReference type="SAM" id="Phobius"/>
    </source>
</evidence>
<keyword evidence="1" id="KW-0472">Membrane</keyword>
<accession>A0A0E3Z1F3</accession>
<organism evidence="2 3">
    <name type="scientific">Pseudoxanthomonas suwonensis</name>
    <dbReference type="NCBI Taxonomy" id="314722"/>
    <lineage>
        <taxon>Bacteria</taxon>
        <taxon>Pseudomonadati</taxon>
        <taxon>Pseudomonadota</taxon>
        <taxon>Gammaproteobacteria</taxon>
        <taxon>Lysobacterales</taxon>
        <taxon>Lysobacteraceae</taxon>
        <taxon>Pseudoxanthomonas</taxon>
    </lineage>
</organism>
<dbReference type="NCBIfam" id="NF008712">
    <property type="entry name" value="PRK11715.1-1"/>
    <property type="match status" value="1"/>
</dbReference>
<dbReference type="InterPro" id="IPR010364">
    <property type="entry name" value="Uncharacterised_IM_CreD"/>
</dbReference>
<feature type="transmembrane region" description="Helical" evidence="1">
    <location>
        <begin position="352"/>
        <end position="372"/>
    </location>
</feature>
<dbReference type="RefSeq" id="WP_052629675.1">
    <property type="nucleotide sequence ID" value="NZ_CP011144.1"/>
</dbReference>
<evidence type="ECO:0000313" key="3">
    <source>
        <dbReference type="Proteomes" id="UP000033067"/>
    </source>
</evidence>
<keyword evidence="1" id="KW-1133">Transmembrane helix</keyword>
<dbReference type="OrthoDB" id="9791851at2"/>
<dbReference type="PANTHER" id="PTHR30092">
    <property type="entry name" value="INNER MEMBRANE PROTEIN CRED"/>
    <property type="match status" value="1"/>
</dbReference>
<proteinExistence type="predicted"/>
<dbReference type="Pfam" id="PF06123">
    <property type="entry name" value="CreD"/>
    <property type="match status" value="1"/>
</dbReference>
<evidence type="ECO:0000313" key="2">
    <source>
        <dbReference type="EMBL" id="AKC85617.1"/>
    </source>
</evidence>
<dbReference type="Proteomes" id="UP000033067">
    <property type="component" value="Chromosome"/>
</dbReference>
<dbReference type="PIRSF" id="PIRSF004548">
    <property type="entry name" value="CreD"/>
    <property type="match status" value="1"/>
</dbReference>
<dbReference type="PATRIC" id="fig|314722.6.peg.290"/>
<protein>
    <submittedName>
        <fullName evidence="2">Membrane protein</fullName>
    </submittedName>
</protein>
<dbReference type="AlphaFoldDB" id="A0A0E3Z1F3"/>
<feature type="transmembrane region" description="Helical" evidence="1">
    <location>
        <begin position="378"/>
        <end position="397"/>
    </location>
</feature>
<feature type="transmembrane region" description="Helical" evidence="1">
    <location>
        <begin position="404"/>
        <end position="425"/>
    </location>
</feature>
<feature type="transmembrane region" description="Helical" evidence="1">
    <location>
        <begin position="431"/>
        <end position="449"/>
    </location>
</feature>
<dbReference type="EMBL" id="CP011144">
    <property type="protein sequence ID" value="AKC85617.1"/>
    <property type="molecule type" value="Genomic_DNA"/>
</dbReference>
<reference evidence="2 3" key="1">
    <citation type="journal article" date="2015" name="Genome Announc.">
        <title>Complete Genome Sequence of Pseudoxanthomonas suwonensis Strain J1, a Cellulose-Degrading Bacterium Isolated from Leaf- and Wood-Enriched Soil.</title>
        <authorList>
            <person name="Hou L."/>
            <person name="Jiang J."/>
            <person name="Xu Z."/>
            <person name="Zhou Y."/>
            <person name="Leung F.C."/>
        </authorList>
    </citation>
    <scope>NUCLEOTIDE SEQUENCE [LARGE SCALE GENOMIC DNA]</scope>
    <source>
        <strain evidence="2 3">J1</strain>
    </source>
</reference>
<dbReference type="PANTHER" id="PTHR30092:SF0">
    <property type="entry name" value="INNER MEMBRANE PROTEIN CRED"/>
    <property type="match status" value="1"/>
</dbReference>
<feature type="transmembrane region" description="Helical" evidence="1">
    <location>
        <begin position="327"/>
        <end position="345"/>
    </location>
</feature>
<dbReference type="GO" id="GO:0005886">
    <property type="term" value="C:plasma membrane"/>
    <property type="evidence" value="ECO:0007669"/>
    <property type="project" value="TreeGrafter"/>
</dbReference>
<gene>
    <name evidence="2" type="ORF">WQ53_01385</name>
</gene>
<sequence>MKSLRLLLRFLTVGGLVLLLLIPLSMIRGLIHDRSHYRGQAVERVSQSMAGPQQLVGPLRVLPWKETRRVNAAGRDGRLEVREETVEGYLLQTPEKLEAGGVVEPDVRRIGLYDVRVFQWQAEVQARFAPMPVPAVAGREYGEPYLVLGLADVRGLVGTPVLQADGRTLELQPGAGAMAARMDGMHARLPSPVADATDAEGPVTVRALPGSQVSLAMAIAGTQSLAIVPVADDNRIALSSAWPHPQFSGRFLPNQRSIGADGFDASWNISSLASAAQSQLHDPHAPRLTVRPGSAGAYAGEAAVDSVVLSLVDPVDVYTQADRASKYGILFVLLTFVGFALFELVKQLRIHPLQYLLVGLALAIFFLLLLGLSEHMAFWKAYVISAAACIGLQFVYLSGVLKSWWRAGLFATMLTALYGALYSLLVSEDNALLMGSLLLFGVLAGIMWITRKVDWYERAASLG</sequence>
<keyword evidence="3" id="KW-1185">Reference proteome</keyword>
<keyword evidence="1" id="KW-0812">Transmembrane</keyword>
<dbReference type="KEGG" id="psuw:WQ53_01385"/>